<gene>
    <name evidence="1" type="ORF">ACFSCT_14665</name>
</gene>
<dbReference type="RefSeq" id="WP_379143914.1">
    <property type="nucleotide sequence ID" value="NZ_JBHUEN010000043.1"/>
</dbReference>
<name>A0ABW4RA18_9RHOB</name>
<keyword evidence="2" id="KW-1185">Reference proteome</keyword>
<dbReference type="InterPro" id="IPR011008">
    <property type="entry name" value="Dimeric_a/b-barrel"/>
</dbReference>
<comment type="caution">
    <text evidence="1">The sequence shown here is derived from an EMBL/GenBank/DDBJ whole genome shotgun (WGS) entry which is preliminary data.</text>
</comment>
<evidence type="ECO:0008006" key="3">
    <source>
        <dbReference type="Google" id="ProtNLM"/>
    </source>
</evidence>
<sequence>MISRIWHGYTTPENAEKYQAIVTDEVIPGILEMHIPGFERIELFRKDRDTDVEFITVMWFRDIASVRAFVGEDYERCHVPARARAVLSRFDARSQHYQVLLERTAIQPPVSTKRPSSA</sequence>
<accession>A0ABW4RA18</accession>
<dbReference type="Proteomes" id="UP001597213">
    <property type="component" value="Unassembled WGS sequence"/>
</dbReference>
<dbReference type="SUPFAM" id="SSF54909">
    <property type="entry name" value="Dimeric alpha+beta barrel"/>
    <property type="match status" value="1"/>
</dbReference>
<evidence type="ECO:0000313" key="1">
    <source>
        <dbReference type="EMBL" id="MFD1882962.1"/>
    </source>
</evidence>
<organism evidence="1 2">
    <name type="scientific">Paracoccus pacificus</name>
    <dbReference type="NCBI Taxonomy" id="1463598"/>
    <lineage>
        <taxon>Bacteria</taxon>
        <taxon>Pseudomonadati</taxon>
        <taxon>Pseudomonadota</taxon>
        <taxon>Alphaproteobacteria</taxon>
        <taxon>Rhodobacterales</taxon>
        <taxon>Paracoccaceae</taxon>
        <taxon>Paracoccus</taxon>
    </lineage>
</organism>
<proteinExistence type="predicted"/>
<protein>
    <recommendedName>
        <fullName evidence="3">Antibiotic biosynthesis monooxygenase</fullName>
    </recommendedName>
</protein>
<reference evidence="2" key="1">
    <citation type="journal article" date="2019" name="Int. J. Syst. Evol. Microbiol.">
        <title>The Global Catalogue of Microorganisms (GCM) 10K type strain sequencing project: providing services to taxonomists for standard genome sequencing and annotation.</title>
        <authorList>
            <consortium name="The Broad Institute Genomics Platform"/>
            <consortium name="The Broad Institute Genome Sequencing Center for Infectious Disease"/>
            <person name="Wu L."/>
            <person name="Ma J."/>
        </authorList>
    </citation>
    <scope>NUCLEOTIDE SEQUENCE [LARGE SCALE GENOMIC DNA]</scope>
    <source>
        <strain evidence="2">CCUG 56029</strain>
    </source>
</reference>
<evidence type="ECO:0000313" key="2">
    <source>
        <dbReference type="Proteomes" id="UP001597213"/>
    </source>
</evidence>
<dbReference type="EMBL" id="JBHUEN010000043">
    <property type="protein sequence ID" value="MFD1882962.1"/>
    <property type="molecule type" value="Genomic_DNA"/>
</dbReference>